<reference evidence="2 3" key="1">
    <citation type="journal article" date="2007" name="Genome Res.">
        <title>Genome characteristics of facultatively symbiotic Frankia sp. strains reflect host range and host plant biogeography.</title>
        <authorList>
            <person name="Normand P."/>
            <person name="Lapierre P."/>
            <person name="Tisa L.S."/>
            <person name="Gogarten J.P."/>
            <person name="Alloisio N."/>
            <person name="Bagnarol E."/>
            <person name="Bassi C.A."/>
            <person name="Berry A.M."/>
            <person name="Bickhart D.M."/>
            <person name="Choisne N."/>
            <person name="Couloux A."/>
            <person name="Cournoyer B."/>
            <person name="Cruveiller S."/>
            <person name="Daubin V."/>
            <person name="Demange N."/>
            <person name="Francino M.P."/>
            <person name="Goltsman E."/>
            <person name="Huang Y."/>
            <person name="Kopp O.R."/>
            <person name="Labarre L."/>
            <person name="Lapidus A."/>
            <person name="Lavire C."/>
            <person name="Marechal J."/>
            <person name="Martinez M."/>
            <person name="Mastronunzio J.E."/>
            <person name="Mullin B.C."/>
            <person name="Niemann J."/>
            <person name="Pujic P."/>
            <person name="Rawnsley T."/>
            <person name="Rouy Z."/>
            <person name="Schenowitz C."/>
            <person name="Sellstedt A."/>
            <person name="Tavares F."/>
            <person name="Tomkins J.P."/>
            <person name="Vallenet D."/>
            <person name="Valverde C."/>
            <person name="Wall L.G."/>
            <person name="Wang Y."/>
            <person name="Medigue C."/>
            <person name="Benson D.R."/>
        </authorList>
    </citation>
    <scope>NUCLEOTIDE SEQUENCE [LARGE SCALE GENOMIC DNA]</scope>
    <source>
        <strain evidence="3">DSM 45986 / CECT 9034 / ACN14a</strain>
    </source>
</reference>
<name>Q0RTB1_FRAAA</name>
<dbReference type="AlphaFoldDB" id="Q0RTB1"/>
<dbReference type="HOGENOM" id="CLU_2568848_0_0_11"/>
<feature type="region of interest" description="Disordered" evidence="1">
    <location>
        <begin position="27"/>
        <end position="81"/>
    </location>
</feature>
<evidence type="ECO:0000313" key="2">
    <source>
        <dbReference type="EMBL" id="CAJ59190.1"/>
    </source>
</evidence>
<accession>Q0RTB1</accession>
<gene>
    <name evidence="2" type="ordered locus">FRAAL0515</name>
</gene>
<evidence type="ECO:0000256" key="1">
    <source>
        <dbReference type="SAM" id="MobiDB-lite"/>
    </source>
</evidence>
<dbReference type="EMBL" id="CT573213">
    <property type="protein sequence ID" value="CAJ59190.1"/>
    <property type="molecule type" value="Genomic_DNA"/>
</dbReference>
<dbReference type="STRING" id="326424.FRAAL0515"/>
<dbReference type="KEGG" id="fal:FRAAL0515"/>
<organism evidence="2 3">
    <name type="scientific">Frankia alni (strain DSM 45986 / CECT 9034 / ACN14a)</name>
    <dbReference type="NCBI Taxonomy" id="326424"/>
    <lineage>
        <taxon>Bacteria</taxon>
        <taxon>Bacillati</taxon>
        <taxon>Actinomycetota</taxon>
        <taxon>Actinomycetes</taxon>
        <taxon>Frankiales</taxon>
        <taxon>Frankiaceae</taxon>
        <taxon>Frankia</taxon>
    </lineage>
</organism>
<proteinExistence type="predicted"/>
<keyword evidence="3" id="KW-1185">Reference proteome</keyword>
<evidence type="ECO:0000313" key="3">
    <source>
        <dbReference type="Proteomes" id="UP000000657"/>
    </source>
</evidence>
<dbReference type="Proteomes" id="UP000000657">
    <property type="component" value="Chromosome"/>
</dbReference>
<feature type="compositionally biased region" description="Low complexity" evidence="1">
    <location>
        <begin position="29"/>
        <end position="40"/>
    </location>
</feature>
<sequence>MLSPAGRRASGRLGGRRCRHPVAVLAENGAPARAPGTPAPSITVGPPLDPPGIDVPDGSPATGTTPRSTRVAPSCSPATGR</sequence>
<protein>
    <submittedName>
        <fullName evidence="2">Uncharacterized protein</fullName>
    </submittedName>
</protein>